<name>N1PVI8_DOTSN</name>
<dbReference type="Proteomes" id="UP000016933">
    <property type="component" value="Unassembled WGS sequence"/>
</dbReference>
<keyword evidence="3" id="KW-1185">Reference proteome</keyword>
<evidence type="ECO:0000313" key="3">
    <source>
        <dbReference type="Proteomes" id="UP000016933"/>
    </source>
</evidence>
<sequence>MDHFAPVPITSSSNAPRTAAEPTWQEQGLQNMDEEQYPVILDHEQGTSEQGTRVMTHESPRHPDNVCGHWFEPVAPTMAGFDENNLPLCTRCRLEQRFLDKEKAEEHTEQLKRQIRELKRDLWLHRQYEATLQQEQGELFERVNDLNQQQWNRERENRALPEHLRNLLNVYDEDVAAREREDKQPAPRNEFFASGHDDAGQPAAGEQGEGEQGEGEQGEGEQPFHTDEELALMLVSQYRAEHIGESSTTPLDQLFASTLDFADDENQIEYGSSGKAENTSEDTANDFLDTQNSWEDQHTSEAAQNTFQEAESDAWGRENTAQGEDSGWGAENTIIGAEDSGWGVENNVTETEDSGWGVENTVPVAEDSSREAQNTTSGSQQPDAPCIVLLSDDEYAEALASQYRYDQRAANLASVAAFNVRNKHRFQGSLWPQKQD</sequence>
<dbReference type="EMBL" id="KB446536">
    <property type="protein sequence ID" value="EME46953.1"/>
    <property type="molecule type" value="Genomic_DNA"/>
</dbReference>
<feature type="compositionally biased region" description="Polar residues" evidence="1">
    <location>
        <begin position="371"/>
        <end position="382"/>
    </location>
</feature>
<evidence type="ECO:0000256" key="1">
    <source>
        <dbReference type="SAM" id="MobiDB-lite"/>
    </source>
</evidence>
<accession>N1PVI8</accession>
<dbReference type="AlphaFoldDB" id="N1PVI8"/>
<feature type="region of interest" description="Disordered" evidence="1">
    <location>
        <begin position="1"/>
        <end position="28"/>
    </location>
</feature>
<reference evidence="3" key="1">
    <citation type="journal article" date="2012" name="PLoS Genet.">
        <title>The genomes of the fungal plant pathogens Cladosporium fulvum and Dothistroma septosporum reveal adaptation to different hosts and lifestyles but also signatures of common ancestry.</title>
        <authorList>
            <person name="de Wit P.J.G.M."/>
            <person name="van der Burgt A."/>
            <person name="Oekmen B."/>
            <person name="Stergiopoulos I."/>
            <person name="Abd-Elsalam K.A."/>
            <person name="Aerts A.L."/>
            <person name="Bahkali A.H."/>
            <person name="Beenen H.G."/>
            <person name="Chettri P."/>
            <person name="Cox M.P."/>
            <person name="Datema E."/>
            <person name="de Vries R.P."/>
            <person name="Dhillon B."/>
            <person name="Ganley A.R."/>
            <person name="Griffiths S.A."/>
            <person name="Guo Y."/>
            <person name="Hamelin R.C."/>
            <person name="Henrissat B."/>
            <person name="Kabir M.S."/>
            <person name="Jashni M.K."/>
            <person name="Kema G."/>
            <person name="Klaubauf S."/>
            <person name="Lapidus A."/>
            <person name="Levasseur A."/>
            <person name="Lindquist E."/>
            <person name="Mehrabi R."/>
            <person name="Ohm R.A."/>
            <person name="Owen T.J."/>
            <person name="Salamov A."/>
            <person name="Schwelm A."/>
            <person name="Schijlen E."/>
            <person name="Sun H."/>
            <person name="van den Burg H.A."/>
            <person name="van Ham R.C.H.J."/>
            <person name="Zhang S."/>
            <person name="Goodwin S.B."/>
            <person name="Grigoriev I.V."/>
            <person name="Collemare J."/>
            <person name="Bradshaw R.E."/>
        </authorList>
    </citation>
    <scope>NUCLEOTIDE SEQUENCE [LARGE SCALE GENOMIC DNA]</scope>
    <source>
        <strain evidence="3">NZE10 / CBS 128990</strain>
    </source>
</reference>
<reference evidence="2 3" key="2">
    <citation type="journal article" date="2012" name="PLoS Pathog.">
        <title>Diverse lifestyles and strategies of plant pathogenesis encoded in the genomes of eighteen Dothideomycetes fungi.</title>
        <authorList>
            <person name="Ohm R.A."/>
            <person name="Feau N."/>
            <person name="Henrissat B."/>
            <person name="Schoch C.L."/>
            <person name="Horwitz B.A."/>
            <person name="Barry K.W."/>
            <person name="Condon B.J."/>
            <person name="Copeland A.C."/>
            <person name="Dhillon B."/>
            <person name="Glaser F."/>
            <person name="Hesse C.N."/>
            <person name="Kosti I."/>
            <person name="LaButti K."/>
            <person name="Lindquist E.A."/>
            <person name="Lucas S."/>
            <person name="Salamov A.A."/>
            <person name="Bradshaw R.E."/>
            <person name="Ciuffetti L."/>
            <person name="Hamelin R.C."/>
            <person name="Kema G.H.J."/>
            <person name="Lawrence C."/>
            <person name="Scott J.A."/>
            <person name="Spatafora J.W."/>
            <person name="Turgeon B.G."/>
            <person name="de Wit P.J.G.M."/>
            <person name="Zhong S."/>
            <person name="Goodwin S.B."/>
            <person name="Grigoriev I.V."/>
        </authorList>
    </citation>
    <scope>NUCLEOTIDE SEQUENCE [LARGE SCALE GENOMIC DNA]</scope>
    <source>
        <strain evidence="3">NZE10 / CBS 128990</strain>
    </source>
</reference>
<protein>
    <submittedName>
        <fullName evidence="2">Uncharacterized protein</fullName>
    </submittedName>
</protein>
<gene>
    <name evidence="2" type="ORF">DOTSEDRAFT_20777</name>
</gene>
<organism evidence="2 3">
    <name type="scientific">Dothistroma septosporum (strain NZE10 / CBS 128990)</name>
    <name type="common">Red band needle blight fungus</name>
    <name type="synonym">Mycosphaerella pini</name>
    <dbReference type="NCBI Taxonomy" id="675120"/>
    <lineage>
        <taxon>Eukaryota</taxon>
        <taxon>Fungi</taxon>
        <taxon>Dikarya</taxon>
        <taxon>Ascomycota</taxon>
        <taxon>Pezizomycotina</taxon>
        <taxon>Dothideomycetes</taxon>
        <taxon>Dothideomycetidae</taxon>
        <taxon>Mycosphaerellales</taxon>
        <taxon>Mycosphaerellaceae</taxon>
        <taxon>Dothistroma</taxon>
    </lineage>
</organism>
<feature type="compositionally biased region" description="Acidic residues" evidence="1">
    <location>
        <begin position="208"/>
        <end position="219"/>
    </location>
</feature>
<proteinExistence type="predicted"/>
<evidence type="ECO:0000313" key="2">
    <source>
        <dbReference type="EMBL" id="EME46953.1"/>
    </source>
</evidence>
<feature type="compositionally biased region" description="Polar residues" evidence="1">
    <location>
        <begin position="296"/>
        <end position="309"/>
    </location>
</feature>
<dbReference type="HOGENOM" id="CLU_628543_0_0_1"/>
<feature type="region of interest" description="Disordered" evidence="1">
    <location>
        <begin position="296"/>
        <end position="384"/>
    </location>
</feature>
<feature type="region of interest" description="Disordered" evidence="1">
    <location>
        <begin position="179"/>
        <end position="223"/>
    </location>
</feature>